<dbReference type="RefSeq" id="WP_017620708.1">
    <property type="nucleotide sequence ID" value="NZ_ANBG01000346.1"/>
</dbReference>
<organism evidence="2 3">
    <name type="scientific">Nocardiopsis gilva YIM 90087</name>
    <dbReference type="NCBI Taxonomy" id="1235441"/>
    <lineage>
        <taxon>Bacteria</taxon>
        <taxon>Bacillati</taxon>
        <taxon>Actinomycetota</taxon>
        <taxon>Actinomycetes</taxon>
        <taxon>Streptosporangiales</taxon>
        <taxon>Nocardiopsidaceae</taxon>
        <taxon>Nocardiopsis</taxon>
    </lineage>
</organism>
<dbReference type="Proteomes" id="UP000215005">
    <property type="component" value="Chromosome"/>
</dbReference>
<dbReference type="EMBL" id="CP022753">
    <property type="protein sequence ID" value="ASU82081.1"/>
    <property type="molecule type" value="Genomic_DNA"/>
</dbReference>
<dbReference type="InterPro" id="IPR032466">
    <property type="entry name" value="Metal_Hydrolase"/>
</dbReference>
<dbReference type="InterPro" id="IPR023100">
    <property type="entry name" value="D-aminoacylase_insert_dom_sf"/>
</dbReference>
<dbReference type="Pfam" id="PF07969">
    <property type="entry name" value="Amidohydro_3"/>
    <property type="match status" value="1"/>
</dbReference>
<dbReference type="CDD" id="cd01297">
    <property type="entry name" value="D-aminoacylase"/>
    <property type="match status" value="1"/>
</dbReference>
<dbReference type="GO" id="GO:0005829">
    <property type="term" value="C:cytosol"/>
    <property type="evidence" value="ECO:0007669"/>
    <property type="project" value="TreeGrafter"/>
</dbReference>
<name>A0A223S1S5_9ACTN</name>
<dbReference type="InterPro" id="IPR013108">
    <property type="entry name" value="Amidohydro_3"/>
</dbReference>
<dbReference type="AlphaFoldDB" id="A0A223S1S5"/>
<dbReference type="GO" id="GO:0016812">
    <property type="term" value="F:hydrolase activity, acting on carbon-nitrogen (but not peptide) bonds, in cyclic amides"/>
    <property type="evidence" value="ECO:0007669"/>
    <property type="project" value="TreeGrafter"/>
</dbReference>
<dbReference type="OrthoDB" id="9766983at2"/>
<sequence>MTSVVLAGGRVVDGTGAPGRAADVVVAEGRVTEVAEPGRAEAGGRRVDVTGLVVAPGFIDMHAHSDLAVLADPAHEAKVRQGVTTEVLGQDGLSYAPVTDTTLPQLRAQLAGWNGTPDLDYAWRGVGEYLDRIDAGTPTNVAYLVPHGNVRMAVMGTEDRAPSAADLGAMRALVADGMADGAMGMSAGLTYTPGMYADDAEIVALLEPVRAAGGYYCPHHRNYGSRVVESYQECLEIARRAGVALHLAHCHVNFPRNKGRAPEVLDAIDAAVRNHGLDVSLDTYPYLAAATYLGALLPSRAHAGGTSAAIARLRDPAERARILYEVEVVGTDGNHGVPADWDTVVITGVTRPELSWAVGSSIRQLADARGREAAEVFADLLITDEMGTGCLLRVGNEENVRTIMAHPAHTAGSDGILVGAKPHPRAWGTFPRYFGTYVRELGVLGLEECVRHLTSRPARRLGLTDRGVIRPGAVADITVFDPDTIASTATYDNPRSAPEGIPHVLVNGEFTVRDGVRTDRVPGRSLRHRA</sequence>
<dbReference type="GO" id="GO:0016811">
    <property type="term" value="F:hydrolase activity, acting on carbon-nitrogen (but not peptide) bonds, in linear amides"/>
    <property type="evidence" value="ECO:0007669"/>
    <property type="project" value="InterPro"/>
</dbReference>
<dbReference type="SUPFAM" id="SSF51556">
    <property type="entry name" value="Metallo-dependent hydrolases"/>
    <property type="match status" value="1"/>
</dbReference>
<dbReference type="PANTHER" id="PTHR11647:SF1">
    <property type="entry name" value="COLLAPSIN RESPONSE MEDIATOR PROTEIN"/>
    <property type="match status" value="1"/>
</dbReference>
<protein>
    <submittedName>
        <fullName evidence="2">N-acyl-D-amino-acid deacylase</fullName>
    </submittedName>
</protein>
<dbReference type="Gene3D" id="2.30.40.10">
    <property type="entry name" value="Urease, subunit C, domain 1"/>
    <property type="match status" value="1"/>
</dbReference>
<evidence type="ECO:0000313" key="2">
    <source>
        <dbReference type="EMBL" id="ASU82081.1"/>
    </source>
</evidence>
<keyword evidence="3" id="KW-1185">Reference proteome</keyword>
<gene>
    <name evidence="2" type="ORF">CDO52_04150</name>
</gene>
<dbReference type="PANTHER" id="PTHR11647">
    <property type="entry name" value="HYDRANTOINASE/DIHYDROPYRIMIDINASE FAMILY MEMBER"/>
    <property type="match status" value="1"/>
</dbReference>
<evidence type="ECO:0000259" key="1">
    <source>
        <dbReference type="Pfam" id="PF07969"/>
    </source>
</evidence>
<dbReference type="SUPFAM" id="SSF51338">
    <property type="entry name" value="Composite domain of metallo-dependent hydrolases"/>
    <property type="match status" value="1"/>
</dbReference>
<dbReference type="Gene3D" id="3.30.1490.130">
    <property type="entry name" value="D-aminoacylase. Domain 3"/>
    <property type="match status" value="1"/>
</dbReference>
<accession>A0A223S1S5</accession>
<reference evidence="2 3" key="1">
    <citation type="submission" date="2017-08" db="EMBL/GenBank/DDBJ databases">
        <title>The complete genome sequence of Nocardiopsis gilva YIM 90087.</title>
        <authorList>
            <person name="Yin M."/>
            <person name="Tang S."/>
        </authorList>
    </citation>
    <scope>NUCLEOTIDE SEQUENCE [LARGE SCALE GENOMIC DNA]</scope>
    <source>
        <strain evidence="2 3">YIM 90087</strain>
    </source>
</reference>
<dbReference type="InterPro" id="IPR011059">
    <property type="entry name" value="Metal-dep_hydrolase_composite"/>
</dbReference>
<dbReference type="Gene3D" id="3.20.20.140">
    <property type="entry name" value="Metal-dependent hydrolases"/>
    <property type="match status" value="2"/>
</dbReference>
<feature type="domain" description="Amidohydrolase 3" evidence="1">
    <location>
        <begin position="47"/>
        <end position="511"/>
    </location>
</feature>
<proteinExistence type="predicted"/>
<dbReference type="InterPro" id="IPR050378">
    <property type="entry name" value="Metallo-dep_Hydrolases_sf"/>
</dbReference>
<dbReference type="KEGG" id="ngv:CDO52_04150"/>
<evidence type="ECO:0000313" key="3">
    <source>
        <dbReference type="Proteomes" id="UP000215005"/>
    </source>
</evidence>